<reference evidence="1" key="2">
    <citation type="submission" date="2021-04" db="EMBL/GenBank/DDBJ databases">
        <title>Isolation and genomic analysis of the ibuprofen-degrading bacterium Sphingomonas strain MPO218.</title>
        <authorList>
            <person name="Aulestia M."/>
            <person name="Flores A."/>
            <person name="Mangas E.L."/>
            <person name="Perez-Pulido A.J."/>
            <person name="Santero E."/>
            <person name="Camacho E.M."/>
        </authorList>
    </citation>
    <scope>NUCLEOTIDE SEQUENCE</scope>
    <source>
        <strain evidence="1">MPO218</strain>
        <plasmid evidence="1">pUPO218</plasmid>
    </source>
</reference>
<reference evidence="1" key="1">
    <citation type="submission" date="2020-07" db="EMBL/GenBank/DDBJ databases">
        <authorList>
            <person name="Camacho E."/>
        </authorList>
    </citation>
    <scope>NUCLEOTIDE SEQUENCE</scope>
    <source>
        <strain evidence="1">MPO218</strain>
        <plasmid evidence="1">pUPO218</plasmid>
    </source>
</reference>
<dbReference type="AlphaFoldDB" id="A0A975D959"/>
<dbReference type="Proteomes" id="UP000664914">
    <property type="component" value="Plasmid pUPO218"/>
</dbReference>
<organism evidence="1 2">
    <name type="scientific">Rhizorhabdus wittichii</name>
    <dbReference type="NCBI Taxonomy" id="160791"/>
    <lineage>
        <taxon>Bacteria</taxon>
        <taxon>Pseudomonadati</taxon>
        <taxon>Pseudomonadota</taxon>
        <taxon>Alphaproteobacteria</taxon>
        <taxon>Sphingomonadales</taxon>
        <taxon>Sphingomonadaceae</taxon>
        <taxon>Rhizorhabdus</taxon>
    </lineage>
</organism>
<accession>A0A975D959</accession>
<protein>
    <submittedName>
        <fullName evidence="1">Uncharacterized protein</fullName>
    </submittedName>
</protein>
<name>A0A975D959_9SPHN</name>
<dbReference type="Gene3D" id="3.10.180.10">
    <property type="entry name" value="2,3-Dihydroxybiphenyl 1,2-Dioxygenase, domain 1"/>
    <property type="match status" value="1"/>
</dbReference>
<gene>
    <name evidence="1" type="ORF">HRJ34_28465</name>
</gene>
<keyword evidence="1" id="KW-0614">Plasmid</keyword>
<evidence type="ECO:0000313" key="1">
    <source>
        <dbReference type="EMBL" id="QTH24983.1"/>
    </source>
</evidence>
<sequence>MNAFDNEAGGIFLPNLFQFGYATRDMDGAKRAIETRFGARIWQYSPVLEAAPGVTMRDAKTWVGDIMIQIQQVTRTEASTAEQTFWETPAPEPGQLLRLHHIAHMLYDDAEWDHVLKESERHDFPILFQGQHEDILKYLYLDTRPIFGHYLEYILCLPAGHAFFNESRKISAA</sequence>
<proteinExistence type="predicted"/>
<dbReference type="InterPro" id="IPR029068">
    <property type="entry name" value="Glyas_Bleomycin-R_OHBP_Dase"/>
</dbReference>
<geneLocation type="plasmid" evidence="1 2">
    <name>pUPO218</name>
</geneLocation>
<dbReference type="EMBL" id="CP059321">
    <property type="protein sequence ID" value="QTH24983.1"/>
    <property type="molecule type" value="Genomic_DNA"/>
</dbReference>
<evidence type="ECO:0000313" key="2">
    <source>
        <dbReference type="Proteomes" id="UP000664914"/>
    </source>
</evidence>